<name>A0A6C0BSN2_9ZZZZ</name>
<dbReference type="EMBL" id="MN739238">
    <property type="protein sequence ID" value="QHS95060.1"/>
    <property type="molecule type" value="Genomic_DNA"/>
</dbReference>
<evidence type="ECO:0000256" key="1">
    <source>
        <dbReference type="SAM" id="MobiDB-lite"/>
    </source>
</evidence>
<protein>
    <submittedName>
        <fullName evidence="2">Uncharacterized protein</fullName>
    </submittedName>
</protein>
<proteinExistence type="predicted"/>
<dbReference type="AlphaFoldDB" id="A0A6C0BSN2"/>
<organism evidence="2">
    <name type="scientific">viral metagenome</name>
    <dbReference type="NCBI Taxonomy" id="1070528"/>
    <lineage>
        <taxon>unclassified sequences</taxon>
        <taxon>metagenomes</taxon>
        <taxon>organismal metagenomes</taxon>
    </lineage>
</organism>
<evidence type="ECO:0000313" key="2">
    <source>
        <dbReference type="EMBL" id="QHS95060.1"/>
    </source>
</evidence>
<reference evidence="2" key="1">
    <citation type="journal article" date="2020" name="Nature">
        <title>Giant virus diversity and host interactions through global metagenomics.</title>
        <authorList>
            <person name="Schulz F."/>
            <person name="Roux S."/>
            <person name="Paez-Espino D."/>
            <person name="Jungbluth S."/>
            <person name="Walsh D.A."/>
            <person name="Denef V.J."/>
            <person name="McMahon K.D."/>
            <person name="Konstantinidis K.T."/>
            <person name="Eloe-Fadrosh E.A."/>
            <person name="Kyrpides N.C."/>
            <person name="Woyke T."/>
        </authorList>
    </citation>
    <scope>NUCLEOTIDE SEQUENCE</scope>
    <source>
        <strain evidence="2">GVMAG-M-3300018428-16</strain>
    </source>
</reference>
<feature type="compositionally biased region" description="Basic residues" evidence="1">
    <location>
        <begin position="196"/>
        <end position="233"/>
    </location>
</feature>
<accession>A0A6C0BSN2</accession>
<feature type="region of interest" description="Disordered" evidence="1">
    <location>
        <begin position="190"/>
        <end position="233"/>
    </location>
</feature>
<sequence>MNSYDYASHHPMVGNEKKTDYDSYELTDEKEKKFFDLATNKIRTLKERIVEINLKNLGTFGRNNSDDIASGIAKITKLSNEHSNITTTQKIRTSLREKQQWYTDYVMNVLNINVMLTELGDVIQKEDLTGPLHDLKVTKIYTVKDFLITLQKELKDFEGVDENRKNEILKKDGDLLNAYPKDVDFLTMNLTSTSGGRKRKTRRNKRKNSKKSRKATKGKRKSRRKTSRRRARK</sequence>